<accession>A0AAJ1U5J3</accession>
<keyword evidence="2" id="KW-1185">Reference proteome</keyword>
<proteinExistence type="predicted"/>
<reference evidence="1" key="2">
    <citation type="submission" date="2023-04" db="EMBL/GenBank/DDBJ databases">
        <title>'Rhodoalgimonas zhirmunskyi' gen. nov., isolated from a red alga.</title>
        <authorList>
            <person name="Nedashkovskaya O.I."/>
            <person name="Otstavnykh N.Y."/>
            <person name="Bystritskaya E.P."/>
            <person name="Balabanova L.A."/>
            <person name="Isaeva M.P."/>
        </authorList>
    </citation>
    <scope>NUCLEOTIDE SEQUENCE</scope>
    <source>
        <strain evidence="1">10Alg 79</strain>
    </source>
</reference>
<reference evidence="1" key="1">
    <citation type="submission" date="2022-07" db="EMBL/GenBank/DDBJ databases">
        <authorList>
            <person name="Otstavnykh N."/>
            <person name="Isaeva M."/>
            <person name="Bystritskaya E."/>
        </authorList>
    </citation>
    <scope>NUCLEOTIDE SEQUENCE</scope>
    <source>
        <strain evidence="1">10Alg 79</strain>
    </source>
</reference>
<dbReference type="EMBL" id="JANFFA010000002">
    <property type="protein sequence ID" value="MDQ2094015.1"/>
    <property type="molecule type" value="Genomic_DNA"/>
</dbReference>
<dbReference type="AlphaFoldDB" id="A0AAJ1U5J3"/>
<evidence type="ECO:0000313" key="1">
    <source>
        <dbReference type="EMBL" id="MDQ2094015.1"/>
    </source>
</evidence>
<sequence length="203" mass="22341">MQIEDLDALAIRPTKWPPDMGGYATFTEHVACAADTADALMGEADFDRAATMAWFAAGYLLSLTHALSGKDLPDYATINRPASAPKADDGAILLGLLKWLGQLHRHAHDNVEVTDTKTLGGLFYGHASATLHGFQFRKEYPIFNHDGALIRPKREDIVQTLPEDDVKTRSLAARDHILGPALWLGKRHSLGQVTRIPKVSKRH</sequence>
<dbReference type="RefSeq" id="WP_317625638.1">
    <property type="nucleotide sequence ID" value="NZ_JANFFA010000002.1"/>
</dbReference>
<protein>
    <submittedName>
        <fullName evidence="1">Uncharacterized protein</fullName>
    </submittedName>
</protein>
<dbReference type="Proteomes" id="UP001227162">
    <property type="component" value="Unassembled WGS sequence"/>
</dbReference>
<gene>
    <name evidence="1" type="ORF">NOI20_07835</name>
</gene>
<comment type="caution">
    <text evidence="1">The sequence shown here is derived from an EMBL/GenBank/DDBJ whole genome shotgun (WGS) entry which is preliminary data.</text>
</comment>
<organism evidence="1 2">
    <name type="scientific">Rhodalgimonas zhirmunskyi</name>
    <dbReference type="NCBI Taxonomy" id="2964767"/>
    <lineage>
        <taxon>Bacteria</taxon>
        <taxon>Pseudomonadati</taxon>
        <taxon>Pseudomonadota</taxon>
        <taxon>Alphaproteobacteria</taxon>
        <taxon>Rhodobacterales</taxon>
        <taxon>Roseobacteraceae</taxon>
        <taxon>Rhodalgimonas</taxon>
    </lineage>
</organism>
<name>A0AAJ1U5J3_9RHOB</name>
<evidence type="ECO:0000313" key="2">
    <source>
        <dbReference type="Proteomes" id="UP001227162"/>
    </source>
</evidence>